<dbReference type="Gene3D" id="3.10.50.40">
    <property type="match status" value="1"/>
</dbReference>
<evidence type="ECO:0000256" key="3">
    <source>
        <dbReference type="ARBA" id="ARBA00023110"/>
    </source>
</evidence>
<gene>
    <name evidence="10" type="ORF">CBER1_10969</name>
</gene>
<reference evidence="11" key="1">
    <citation type="journal article" date="2017" name="bioRxiv">
        <title>Conservation of a gene cluster reveals novel cercosporin biosynthetic mechanisms and extends production to the genus Colletotrichum.</title>
        <authorList>
            <person name="de Jonge R."/>
            <person name="Ebert M.K."/>
            <person name="Huitt-Roehl C.R."/>
            <person name="Pal P."/>
            <person name="Suttle J.C."/>
            <person name="Spanner R.E."/>
            <person name="Neubauer J.D."/>
            <person name="Jurick W.M.II."/>
            <person name="Stott K.A."/>
            <person name="Secor G.A."/>
            <person name="Thomma B.P.H.J."/>
            <person name="Van de Peer Y."/>
            <person name="Townsend C.A."/>
            <person name="Bolton M.D."/>
        </authorList>
    </citation>
    <scope>NUCLEOTIDE SEQUENCE [LARGE SCALE GENOMIC DNA]</scope>
    <source>
        <strain evidence="11">CBS538.71</strain>
    </source>
</reference>
<evidence type="ECO:0000256" key="7">
    <source>
        <dbReference type="SAM" id="Phobius"/>
    </source>
</evidence>
<dbReference type="EMBL" id="PNEN01000185">
    <property type="protein sequence ID" value="PPJ60892.1"/>
    <property type="molecule type" value="Genomic_DNA"/>
</dbReference>
<comment type="catalytic activity">
    <reaction evidence="1 5">
        <text>[protein]-peptidylproline (omega=180) = [protein]-peptidylproline (omega=0)</text>
        <dbReference type="Rhea" id="RHEA:16237"/>
        <dbReference type="Rhea" id="RHEA-COMP:10747"/>
        <dbReference type="Rhea" id="RHEA-COMP:10748"/>
        <dbReference type="ChEBI" id="CHEBI:83833"/>
        <dbReference type="ChEBI" id="CHEBI:83834"/>
        <dbReference type="EC" id="5.2.1.8"/>
    </reaction>
</comment>
<keyword evidence="8" id="KW-0732">Signal</keyword>
<keyword evidence="7" id="KW-0812">Transmembrane</keyword>
<protein>
    <recommendedName>
        <fullName evidence="2 5">peptidylprolyl isomerase</fullName>
        <ecNumber evidence="2 5">5.2.1.8</ecNumber>
    </recommendedName>
</protein>
<accession>A0A2S6CME4</accession>
<keyword evidence="7" id="KW-1133">Transmembrane helix</keyword>
<keyword evidence="7" id="KW-0472">Membrane</keyword>
<feature type="compositionally biased region" description="Acidic residues" evidence="6">
    <location>
        <begin position="436"/>
        <end position="445"/>
    </location>
</feature>
<evidence type="ECO:0000256" key="8">
    <source>
        <dbReference type="SAM" id="SignalP"/>
    </source>
</evidence>
<evidence type="ECO:0000256" key="1">
    <source>
        <dbReference type="ARBA" id="ARBA00000971"/>
    </source>
</evidence>
<keyword evidence="3 5" id="KW-0697">Rotamase</keyword>
<feature type="signal peptide" evidence="8">
    <location>
        <begin position="1"/>
        <end position="16"/>
    </location>
</feature>
<evidence type="ECO:0000256" key="4">
    <source>
        <dbReference type="ARBA" id="ARBA00023235"/>
    </source>
</evidence>
<name>A0A2S6CME4_9PEZI</name>
<dbReference type="GO" id="GO:0016020">
    <property type="term" value="C:membrane"/>
    <property type="evidence" value="ECO:0007669"/>
    <property type="project" value="TreeGrafter"/>
</dbReference>
<dbReference type="Pfam" id="PF12400">
    <property type="entry name" value="STIMATE"/>
    <property type="match status" value="1"/>
</dbReference>
<evidence type="ECO:0000313" key="11">
    <source>
        <dbReference type="Proteomes" id="UP000237631"/>
    </source>
</evidence>
<dbReference type="GO" id="GO:0003755">
    <property type="term" value="F:peptidyl-prolyl cis-trans isomerase activity"/>
    <property type="evidence" value="ECO:0007669"/>
    <property type="project" value="UniProtKB-KW"/>
</dbReference>
<feature type="chain" id="PRO_5015490547" description="peptidylprolyl isomerase" evidence="8">
    <location>
        <begin position="17"/>
        <end position="486"/>
    </location>
</feature>
<evidence type="ECO:0000256" key="5">
    <source>
        <dbReference type="PROSITE-ProRule" id="PRU00277"/>
    </source>
</evidence>
<dbReference type="STRING" id="357750.A0A2S6CME4"/>
<keyword evidence="11" id="KW-1185">Reference proteome</keyword>
<feature type="transmembrane region" description="Helical" evidence="7">
    <location>
        <begin position="278"/>
        <end position="298"/>
    </location>
</feature>
<sequence>MRALVSLLPFAAAVLAGIRYPSGLVVQILSGPESCDRPTRSKDKVSVHYRGTLQSNGKLFDESYKRGEPFEFTLGVGQVIEGWDKGLLDMCPGQKRRLTIPPELGYGQRGAGSDIPPGATLVFETELLKIVKEGPSKEPTDIPGGEYVPDAELEDTKPATSAQNQSSHAEPETSDKAPTDGPEPQAECNLLGKFALFVQGALGLLAVLTLVYKRWREESKRPWKIFLFDVSKQLLGSMLVHVINLAMSMFGSVDVANAAATVATQTAADERNPNPCSYYLLNLGIDTTIGVPVLYVILKVLHAAFLRTPLANPPESIKSGHYDSPPKITWYFKQLFIYCIGLTFMKLFVFFLFMAMPFLPWIGDWALRWTEGNEALQIVFAMFLFPLAMNAVQYWVIDNFIMDKKQSGENEQKYSRVGDDGSGDYDGDERRRMMGGEDDEDDDLDELGRAKTPEVQVVNHGPLKEVQPTPVDGSSGEGSRRDSPPR</sequence>
<dbReference type="EC" id="5.2.1.8" evidence="2 5"/>
<evidence type="ECO:0000259" key="9">
    <source>
        <dbReference type="PROSITE" id="PS50059"/>
    </source>
</evidence>
<dbReference type="PROSITE" id="PS50059">
    <property type="entry name" value="FKBP_PPIASE"/>
    <property type="match status" value="1"/>
</dbReference>
<dbReference type="OrthoDB" id="431202at2759"/>
<keyword evidence="4 5" id="KW-0413">Isomerase</keyword>
<feature type="compositionally biased region" description="Basic and acidic residues" evidence="6">
    <location>
        <begin position="169"/>
        <end position="178"/>
    </location>
</feature>
<proteinExistence type="predicted"/>
<feature type="compositionally biased region" description="Polar residues" evidence="6">
    <location>
        <begin position="158"/>
        <end position="168"/>
    </location>
</feature>
<feature type="domain" description="PPIase FKBP-type" evidence="9">
    <location>
        <begin position="42"/>
        <end position="131"/>
    </location>
</feature>
<dbReference type="Pfam" id="PF00254">
    <property type="entry name" value="FKBP_C"/>
    <property type="match status" value="1"/>
</dbReference>
<feature type="transmembrane region" description="Helical" evidence="7">
    <location>
        <begin position="194"/>
        <end position="212"/>
    </location>
</feature>
<dbReference type="Proteomes" id="UP000237631">
    <property type="component" value="Unassembled WGS sequence"/>
</dbReference>
<organism evidence="10 11">
    <name type="scientific">Cercospora berteroae</name>
    <dbReference type="NCBI Taxonomy" id="357750"/>
    <lineage>
        <taxon>Eukaryota</taxon>
        <taxon>Fungi</taxon>
        <taxon>Dikarya</taxon>
        <taxon>Ascomycota</taxon>
        <taxon>Pezizomycotina</taxon>
        <taxon>Dothideomycetes</taxon>
        <taxon>Dothideomycetidae</taxon>
        <taxon>Mycosphaerellales</taxon>
        <taxon>Mycosphaerellaceae</taxon>
        <taxon>Cercospora</taxon>
    </lineage>
</organism>
<dbReference type="InterPro" id="IPR046357">
    <property type="entry name" value="PPIase_dom_sf"/>
</dbReference>
<dbReference type="PANTHER" id="PTHR31735">
    <property type="entry name" value="VACUOLAR MEMBRANE PROTEIN YPL162C"/>
    <property type="match status" value="1"/>
</dbReference>
<dbReference type="FunFam" id="3.10.50.40:FF:000006">
    <property type="entry name" value="Peptidyl-prolyl cis-trans isomerase"/>
    <property type="match status" value="1"/>
</dbReference>
<dbReference type="AlphaFoldDB" id="A0A2S6CME4"/>
<dbReference type="PANTHER" id="PTHR31735:SF1">
    <property type="entry name" value="VACUOLAR MEMBRANE PROTEIN YPL162C"/>
    <property type="match status" value="1"/>
</dbReference>
<evidence type="ECO:0000313" key="10">
    <source>
        <dbReference type="EMBL" id="PPJ60892.1"/>
    </source>
</evidence>
<dbReference type="InterPro" id="IPR022127">
    <property type="entry name" value="STIMATE/YPL162C"/>
</dbReference>
<dbReference type="SUPFAM" id="SSF54534">
    <property type="entry name" value="FKBP-like"/>
    <property type="match status" value="1"/>
</dbReference>
<feature type="transmembrane region" description="Helical" evidence="7">
    <location>
        <begin position="233"/>
        <end position="253"/>
    </location>
</feature>
<evidence type="ECO:0000256" key="6">
    <source>
        <dbReference type="SAM" id="MobiDB-lite"/>
    </source>
</evidence>
<feature type="transmembrane region" description="Helical" evidence="7">
    <location>
        <begin position="375"/>
        <end position="397"/>
    </location>
</feature>
<feature type="region of interest" description="Disordered" evidence="6">
    <location>
        <begin position="411"/>
        <end position="486"/>
    </location>
</feature>
<feature type="transmembrane region" description="Helical" evidence="7">
    <location>
        <begin position="335"/>
        <end position="355"/>
    </location>
</feature>
<evidence type="ECO:0000256" key="2">
    <source>
        <dbReference type="ARBA" id="ARBA00013194"/>
    </source>
</evidence>
<comment type="caution">
    <text evidence="10">The sequence shown here is derived from an EMBL/GenBank/DDBJ whole genome shotgun (WGS) entry which is preliminary data.</text>
</comment>
<feature type="region of interest" description="Disordered" evidence="6">
    <location>
        <begin position="133"/>
        <end position="185"/>
    </location>
</feature>
<dbReference type="InterPro" id="IPR001179">
    <property type="entry name" value="PPIase_FKBP_dom"/>
</dbReference>